<name>A0ABR2P492_9ROSI</name>
<evidence type="ECO:0000313" key="2">
    <source>
        <dbReference type="Proteomes" id="UP001396334"/>
    </source>
</evidence>
<reference evidence="1 2" key="1">
    <citation type="journal article" date="2024" name="G3 (Bethesda)">
        <title>Genome assembly of Hibiscus sabdariffa L. provides insights into metabolisms of medicinal natural products.</title>
        <authorList>
            <person name="Kim T."/>
        </authorList>
    </citation>
    <scope>NUCLEOTIDE SEQUENCE [LARGE SCALE GENOMIC DNA]</scope>
    <source>
        <strain evidence="1">TK-2024</strain>
        <tissue evidence="1">Old leaves</tissue>
    </source>
</reference>
<keyword evidence="2" id="KW-1185">Reference proteome</keyword>
<evidence type="ECO:0000313" key="1">
    <source>
        <dbReference type="EMBL" id="KAK8983278.1"/>
    </source>
</evidence>
<dbReference type="EMBL" id="JBBPBN010000081">
    <property type="protein sequence ID" value="KAK8983278.1"/>
    <property type="molecule type" value="Genomic_DNA"/>
</dbReference>
<accession>A0ABR2P492</accession>
<gene>
    <name evidence="1" type="ORF">V6N11_073374</name>
</gene>
<sequence length="113" mass="12693">MVGEWTSSGTYGSMILNLWQTFVYRPHRRAIPLSLQGRCLVRIDLHGDGQNNATSPRNLLMQVSLRIIWAESCDAQTYVGHGFQLRNMVGQAIGASHLIWRSPTAGRIRANKD</sequence>
<dbReference type="Proteomes" id="UP001396334">
    <property type="component" value="Unassembled WGS sequence"/>
</dbReference>
<proteinExistence type="predicted"/>
<comment type="caution">
    <text evidence="1">The sequence shown here is derived from an EMBL/GenBank/DDBJ whole genome shotgun (WGS) entry which is preliminary data.</text>
</comment>
<protein>
    <submittedName>
        <fullName evidence="1">Uncharacterized protein</fullName>
    </submittedName>
</protein>
<organism evidence="1 2">
    <name type="scientific">Hibiscus sabdariffa</name>
    <name type="common">roselle</name>
    <dbReference type="NCBI Taxonomy" id="183260"/>
    <lineage>
        <taxon>Eukaryota</taxon>
        <taxon>Viridiplantae</taxon>
        <taxon>Streptophyta</taxon>
        <taxon>Embryophyta</taxon>
        <taxon>Tracheophyta</taxon>
        <taxon>Spermatophyta</taxon>
        <taxon>Magnoliopsida</taxon>
        <taxon>eudicotyledons</taxon>
        <taxon>Gunneridae</taxon>
        <taxon>Pentapetalae</taxon>
        <taxon>rosids</taxon>
        <taxon>malvids</taxon>
        <taxon>Malvales</taxon>
        <taxon>Malvaceae</taxon>
        <taxon>Malvoideae</taxon>
        <taxon>Hibiscus</taxon>
    </lineage>
</organism>